<evidence type="ECO:0000256" key="1">
    <source>
        <dbReference type="SAM" id="MobiDB-lite"/>
    </source>
</evidence>
<dbReference type="OrthoDB" id="2692698at2759"/>
<feature type="compositionally biased region" description="Acidic residues" evidence="1">
    <location>
        <begin position="253"/>
        <end position="263"/>
    </location>
</feature>
<evidence type="ECO:0000313" key="2">
    <source>
        <dbReference type="EMBL" id="KIO09518.1"/>
    </source>
</evidence>
<gene>
    <name evidence="2" type="ORF">M404DRAFT_271084</name>
</gene>
<feature type="region of interest" description="Disordered" evidence="1">
    <location>
        <begin position="1"/>
        <end position="47"/>
    </location>
</feature>
<feature type="region of interest" description="Disordered" evidence="1">
    <location>
        <begin position="150"/>
        <end position="356"/>
    </location>
</feature>
<dbReference type="Proteomes" id="UP000054217">
    <property type="component" value="Unassembled WGS sequence"/>
</dbReference>
<organism evidence="2 3">
    <name type="scientific">Pisolithus tinctorius Marx 270</name>
    <dbReference type="NCBI Taxonomy" id="870435"/>
    <lineage>
        <taxon>Eukaryota</taxon>
        <taxon>Fungi</taxon>
        <taxon>Dikarya</taxon>
        <taxon>Basidiomycota</taxon>
        <taxon>Agaricomycotina</taxon>
        <taxon>Agaricomycetes</taxon>
        <taxon>Agaricomycetidae</taxon>
        <taxon>Boletales</taxon>
        <taxon>Sclerodermatineae</taxon>
        <taxon>Pisolithaceae</taxon>
        <taxon>Pisolithus</taxon>
    </lineage>
</organism>
<dbReference type="EMBL" id="KN831954">
    <property type="protein sequence ID" value="KIO09518.1"/>
    <property type="molecule type" value="Genomic_DNA"/>
</dbReference>
<reference evidence="3" key="2">
    <citation type="submission" date="2015-01" db="EMBL/GenBank/DDBJ databases">
        <title>Evolutionary Origins and Diversification of the Mycorrhizal Mutualists.</title>
        <authorList>
            <consortium name="DOE Joint Genome Institute"/>
            <consortium name="Mycorrhizal Genomics Consortium"/>
            <person name="Kohler A."/>
            <person name="Kuo A."/>
            <person name="Nagy L.G."/>
            <person name="Floudas D."/>
            <person name="Copeland A."/>
            <person name="Barry K.W."/>
            <person name="Cichocki N."/>
            <person name="Veneault-Fourrey C."/>
            <person name="LaButti K."/>
            <person name="Lindquist E.A."/>
            <person name="Lipzen A."/>
            <person name="Lundell T."/>
            <person name="Morin E."/>
            <person name="Murat C."/>
            <person name="Riley R."/>
            <person name="Ohm R."/>
            <person name="Sun H."/>
            <person name="Tunlid A."/>
            <person name="Henrissat B."/>
            <person name="Grigoriev I.V."/>
            <person name="Hibbett D.S."/>
            <person name="Martin F."/>
        </authorList>
    </citation>
    <scope>NUCLEOTIDE SEQUENCE [LARGE SCALE GENOMIC DNA]</scope>
    <source>
        <strain evidence="3">Marx 270</strain>
    </source>
</reference>
<feature type="compositionally biased region" description="Polar residues" evidence="1">
    <location>
        <begin position="264"/>
        <end position="285"/>
    </location>
</feature>
<evidence type="ECO:0000313" key="3">
    <source>
        <dbReference type="Proteomes" id="UP000054217"/>
    </source>
</evidence>
<feature type="compositionally biased region" description="Low complexity" evidence="1">
    <location>
        <begin position="393"/>
        <end position="407"/>
    </location>
</feature>
<feature type="compositionally biased region" description="Polar residues" evidence="1">
    <location>
        <begin position="182"/>
        <end position="193"/>
    </location>
</feature>
<accession>A0A0C3JK48</accession>
<feature type="compositionally biased region" description="Low complexity" evidence="1">
    <location>
        <begin position="308"/>
        <end position="338"/>
    </location>
</feature>
<dbReference type="AlphaFoldDB" id="A0A0C3JK48"/>
<feature type="compositionally biased region" description="Pro residues" evidence="1">
    <location>
        <begin position="167"/>
        <end position="177"/>
    </location>
</feature>
<feature type="compositionally biased region" description="Low complexity" evidence="1">
    <location>
        <begin position="443"/>
        <end position="454"/>
    </location>
</feature>
<name>A0A0C3JK48_PISTI</name>
<keyword evidence="3" id="KW-1185">Reference proteome</keyword>
<feature type="region of interest" description="Disordered" evidence="1">
    <location>
        <begin position="83"/>
        <end position="106"/>
    </location>
</feature>
<protein>
    <submittedName>
        <fullName evidence="2">Uncharacterized protein</fullName>
    </submittedName>
</protein>
<feature type="compositionally biased region" description="Pro residues" evidence="1">
    <location>
        <begin position="206"/>
        <end position="224"/>
    </location>
</feature>
<dbReference type="HOGENOM" id="CLU_565136_0_0_1"/>
<sequence>MFRDESPGSPTLSASESSASESSEDVPTTPGASDDEGGLTLPTPRINPRRLTIRPLCITKPHSFMSLAEEDIDIFGKEATPHVSSFPACQPPECLNPSSKAEDTKDDDYDFYASEFQDFLSFYSESSSTTSAPRPDSIILSSEAAVLAAETLEPKRGGRSRFSKPLPSLPPPTPPITVPSARASSLVQITARNSLIRRKRNAPSLPNYPPPPPPTIKSRPPPRVSVPADISTADLADDLGASSKPPILLEQVWFDEEDEDEDSLYSQPSFASTSHTRSTAPSAATSIDAMHGIASQPRKSTDSDAPRSSIESAASFQSSEVCSPISPFSFPSTPSSSSHGHNDNCESGPSPVLRSRWSTSTLGSVVEPSRTSTTALLSPLKTVFGGRSRRAINSNAPSRPSPGAGSRSHTRSPSKLPAHLHIFPTTPSPPITPDRHIRRRGSRSSTSSAGTSRWSECESCDSGASSGSGLRRKPIPIEMFLRV</sequence>
<reference evidence="2 3" key="1">
    <citation type="submission" date="2014-04" db="EMBL/GenBank/DDBJ databases">
        <authorList>
            <consortium name="DOE Joint Genome Institute"/>
            <person name="Kuo A."/>
            <person name="Kohler A."/>
            <person name="Costa M.D."/>
            <person name="Nagy L.G."/>
            <person name="Floudas D."/>
            <person name="Copeland A."/>
            <person name="Barry K.W."/>
            <person name="Cichocki N."/>
            <person name="Veneault-Fourrey C."/>
            <person name="LaButti K."/>
            <person name="Lindquist E.A."/>
            <person name="Lipzen A."/>
            <person name="Lundell T."/>
            <person name="Morin E."/>
            <person name="Murat C."/>
            <person name="Sun H."/>
            <person name="Tunlid A."/>
            <person name="Henrissat B."/>
            <person name="Grigoriev I.V."/>
            <person name="Hibbett D.S."/>
            <person name="Martin F."/>
            <person name="Nordberg H.P."/>
            <person name="Cantor M.N."/>
            <person name="Hua S.X."/>
        </authorList>
    </citation>
    <scope>NUCLEOTIDE SEQUENCE [LARGE SCALE GENOMIC DNA]</scope>
    <source>
        <strain evidence="2 3">Marx 270</strain>
    </source>
</reference>
<feature type="region of interest" description="Disordered" evidence="1">
    <location>
        <begin position="387"/>
        <end position="477"/>
    </location>
</feature>
<proteinExistence type="predicted"/>
<dbReference type="InParanoid" id="A0A0C3JK48"/>